<dbReference type="SUPFAM" id="SSF53067">
    <property type="entry name" value="Actin-like ATPase domain"/>
    <property type="match status" value="1"/>
</dbReference>
<dbReference type="InterPro" id="IPR043129">
    <property type="entry name" value="ATPase_NBD"/>
</dbReference>
<accession>A0ABX4MCI7</accession>
<dbReference type="InterPro" id="IPR049874">
    <property type="entry name" value="ROK_cs"/>
</dbReference>
<evidence type="ECO:0000256" key="1">
    <source>
        <dbReference type="ARBA" id="ARBA00006479"/>
    </source>
</evidence>
<reference evidence="2 3" key="1">
    <citation type="submission" date="2017-10" db="EMBL/GenBank/DDBJ databases">
        <title>Draft genome sequence of cellulolytic Actinomyces sp CtC72 isolated from cattle rumen fluid.</title>
        <authorList>
            <person name="Joshi A.J."/>
            <person name="Vasudevan G."/>
            <person name="Lanjekar V.B."/>
            <person name="Hivarkar S."/>
            <person name="Engineer A."/>
            <person name="Pore S.D."/>
            <person name="Dhakephalkar P.K."/>
            <person name="Dagar S."/>
        </authorList>
    </citation>
    <scope>NUCLEOTIDE SEQUENCE [LARGE SCALE GENOMIC DNA]</scope>
    <source>
        <strain evidence="3">CtC72</strain>
    </source>
</reference>
<dbReference type="PANTHER" id="PTHR18964">
    <property type="entry name" value="ROK (REPRESSOR, ORF, KINASE) FAMILY"/>
    <property type="match status" value="1"/>
</dbReference>
<dbReference type="EMBL" id="MTPX02000031">
    <property type="protein sequence ID" value="PHP53151.1"/>
    <property type="molecule type" value="Genomic_DNA"/>
</dbReference>
<keyword evidence="3" id="KW-1185">Reference proteome</keyword>
<dbReference type="Pfam" id="PF00480">
    <property type="entry name" value="ROK"/>
    <property type="match status" value="1"/>
</dbReference>
<dbReference type="Gene3D" id="3.30.420.40">
    <property type="match status" value="2"/>
</dbReference>
<sequence>MSSGAHNILGRNGGCALPQLSGVTGSRRRKRMVRGTDTKALVFDLVRALDRTSRAELVKRTGLTGASISTITRRLLDEGLLEETGRAPSTGGKPRTFVRVAPDARYAVGVHLTRTDMVLVLTDLLGAVIGRTRRELSIETGEDGLWASVQEAIAEIVTGTGIDTAKLVGTGVVLAGPADRELPGVASVTDRDELRVALERSTGMPVLMENDATAAALGEWWVSPSGRADDALVVYLGAGIGGGLLVGGRLQRGATANAGELGHVCVDLNGPVCACGARGCVEAMAGPQAVVSRALTNPGIAGPAGLGEQVGSRGSIEADFAAVARVAHLGNESARRLLDESASALAVAIRSVVNVLDNAAVILTGPSAAGAGAVYLRAIERELKLRYGAQASPPVSVRLSQNCGTAAALGAAAMVLDAAIRSC</sequence>
<dbReference type="PANTHER" id="PTHR18964:SF173">
    <property type="entry name" value="GLUCOKINASE"/>
    <property type="match status" value="1"/>
</dbReference>
<dbReference type="Proteomes" id="UP000194577">
    <property type="component" value="Unassembled WGS sequence"/>
</dbReference>
<dbReference type="InterPro" id="IPR000600">
    <property type="entry name" value="ROK"/>
</dbReference>
<evidence type="ECO:0000313" key="3">
    <source>
        <dbReference type="Proteomes" id="UP000194577"/>
    </source>
</evidence>
<comment type="similarity">
    <text evidence="1">Belongs to the ROK (NagC/XylR) family.</text>
</comment>
<dbReference type="InterPro" id="IPR036388">
    <property type="entry name" value="WH-like_DNA-bd_sf"/>
</dbReference>
<evidence type="ECO:0000313" key="2">
    <source>
        <dbReference type="EMBL" id="PHP53151.1"/>
    </source>
</evidence>
<protein>
    <submittedName>
        <fullName evidence="2">ROK family protein</fullName>
    </submittedName>
</protein>
<dbReference type="PROSITE" id="PS01125">
    <property type="entry name" value="ROK"/>
    <property type="match status" value="1"/>
</dbReference>
<organism evidence="2 3">
    <name type="scientific">Actinomyces ruminis</name>
    <dbReference type="NCBI Taxonomy" id="1937003"/>
    <lineage>
        <taxon>Bacteria</taxon>
        <taxon>Bacillati</taxon>
        <taxon>Actinomycetota</taxon>
        <taxon>Actinomycetes</taxon>
        <taxon>Actinomycetales</taxon>
        <taxon>Actinomycetaceae</taxon>
        <taxon>Actinomyces</taxon>
    </lineage>
</organism>
<dbReference type="InterPro" id="IPR036390">
    <property type="entry name" value="WH_DNA-bd_sf"/>
</dbReference>
<dbReference type="SUPFAM" id="SSF46785">
    <property type="entry name" value="Winged helix' DNA-binding domain"/>
    <property type="match status" value="1"/>
</dbReference>
<gene>
    <name evidence="2" type="ORF">BW737_004885</name>
</gene>
<name>A0ABX4MCI7_9ACTO</name>
<dbReference type="Gene3D" id="1.10.10.10">
    <property type="entry name" value="Winged helix-like DNA-binding domain superfamily/Winged helix DNA-binding domain"/>
    <property type="match status" value="1"/>
</dbReference>
<comment type="caution">
    <text evidence="2">The sequence shown here is derived from an EMBL/GenBank/DDBJ whole genome shotgun (WGS) entry which is preliminary data.</text>
</comment>
<proteinExistence type="inferred from homology"/>